<proteinExistence type="predicted"/>
<dbReference type="Pfam" id="PF04203">
    <property type="entry name" value="Sortase"/>
    <property type="match status" value="1"/>
</dbReference>
<keyword evidence="1" id="KW-0378">Hydrolase</keyword>
<feature type="transmembrane region" description="Helical" evidence="3">
    <location>
        <begin position="12"/>
        <end position="33"/>
    </location>
</feature>
<evidence type="ECO:0000256" key="2">
    <source>
        <dbReference type="SAM" id="MobiDB-lite"/>
    </source>
</evidence>
<gene>
    <name evidence="4" type="ORF">J5A65_06170</name>
</gene>
<dbReference type="InterPro" id="IPR005754">
    <property type="entry name" value="Sortase"/>
</dbReference>
<keyword evidence="3" id="KW-1133">Transmembrane helix</keyword>
<dbReference type="RefSeq" id="WP_212326664.1">
    <property type="nucleotide sequence ID" value="NZ_AP024463.1"/>
</dbReference>
<accession>A0ABX7Y993</accession>
<keyword evidence="3" id="KW-0812">Transmembrane</keyword>
<evidence type="ECO:0000313" key="4">
    <source>
        <dbReference type="EMBL" id="QUC09298.1"/>
    </source>
</evidence>
<keyword evidence="5" id="KW-1185">Reference proteome</keyword>
<organism evidence="4 5">
    <name type="scientific">Arachnia rubra</name>
    <dbReference type="NCBI Taxonomy" id="1547448"/>
    <lineage>
        <taxon>Bacteria</taxon>
        <taxon>Bacillati</taxon>
        <taxon>Actinomycetota</taxon>
        <taxon>Actinomycetes</taxon>
        <taxon>Propionibacteriales</taxon>
        <taxon>Propionibacteriaceae</taxon>
        <taxon>Arachnia</taxon>
    </lineage>
</organism>
<dbReference type="InterPro" id="IPR042001">
    <property type="entry name" value="Sortase_F"/>
</dbReference>
<dbReference type="EMBL" id="CP072384">
    <property type="protein sequence ID" value="QUC09298.1"/>
    <property type="molecule type" value="Genomic_DNA"/>
</dbReference>
<feature type="compositionally biased region" description="Low complexity" evidence="2">
    <location>
        <begin position="40"/>
        <end position="75"/>
    </location>
</feature>
<evidence type="ECO:0000313" key="5">
    <source>
        <dbReference type="Proteomes" id="UP000678513"/>
    </source>
</evidence>
<sequence>MNLVEALKNRKVQIGIAAAAILLAAALTLVWIFQPKNNSDASANPSTAATPSTSADGTAATTSSSDPSASASPGACVAPDEAGFEPVRYSIERLGVDANVVSLGHEEDGAIAAPPKDEPKTASWWNEGPKVATNAGQVVLSIHTYQKGGAVGNQLYEGGTSQLQEGDVLKLYAADGRVACYQYTEAKKIAVSDFKPDSDLLERRTGDPTLAIIVCWDHNDSNNEWDSRVFFMFKPTTA</sequence>
<evidence type="ECO:0000256" key="3">
    <source>
        <dbReference type="SAM" id="Phobius"/>
    </source>
</evidence>
<dbReference type="Gene3D" id="2.40.260.10">
    <property type="entry name" value="Sortase"/>
    <property type="match status" value="1"/>
</dbReference>
<dbReference type="CDD" id="cd05829">
    <property type="entry name" value="Sortase_F"/>
    <property type="match status" value="1"/>
</dbReference>
<evidence type="ECO:0000256" key="1">
    <source>
        <dbReference type="ARBA" id="ARBA00022801"/>
    </source>
</evidence>
<dbReference type="Proteomes" id="UP000678513">
    <property type="component" value="Chromosome"/>
</dbReference>
<dbReference type="InterPro" id="IPR023365">
    <property type="entry name" value="Sortase_dom-sf"/>
</dbReference>
<reference evidence="4 5" key="1">
    <citation type="submission" date="2021-03" db="EMBL/GenBank/DDBJ databases">
        <title>Human Oral Microbial Genomes.</title>
        <authorList>
            <person name="Johnston C.D."/>
            <person name="Chen T."/>
            <person name="Dewhirst F.E."/>
        </authorList>
    </citation>
    <scope>NUCLEOTIDE SEQUENCE [LARGE SCALE GENOMIC DNA]</scope>
    <source>
        <strain evidence="4 5">DSMZ 100122</strain>
    </source>
</reference>
<protein>
    <submittedName>
        <fullName evidence="4">Class F sortase</fullName>
    </submittedName>
</protein>
<keyword evidence="3" id="KW-0472">Membrane</keyword>
<name>A0ABX7Y993_9ACTN</name>
<feature type="region of interest" description="Disordered" evidence="2">
    <location>
        <begin position="40"/>
        <end position="77"/>
    </location>
</feature>